<feature type="compositionally biased region" description="Basic and acidic residues" evidence="1">
    <location>
        <begin position="1"/>
        <end position="15"/>
    </location>
</feature>
<reference evidence="2 3" key="1">
    <citation type="journal article" date="2019" name="Commun. Biol.">
        <title>The bagworm genome reveals a unique fibroin gene that provides high tensile strength.</title>
        <authorList>
            <person name="Kono N."/>
            <person name="Nakamura H."/>
            <person name="Ohtoshi R."/>
            <person name="Tomita M."/>
            <person name="Numata K."/>
            <person name="Arakawa K."/>
        </authorList>
    </citation>
    <scope>NUCLEOTIDE SEQUENCE [LARGE SCALE GENOMIC DNA]</scope>
</reference>
<evidence type="ECO:0000313" key="3">
    <source>
        <dbReference type="Proteomes" id="UP000299102"/>
    </source>
</evidence>
<gene>
    <name evidence="2" type="ORF">EVAR_75437_1</name>
</gene>
<organism evidence="2 3">
    <name type="scientific">Eumeta variegata</name>
    <name type="common">Bagworm moth</name>
    <name type="synonym">Eumeta japonica</name>
    <dbReference type="NCBI Taxonomy" id="151549"/>
    <lineage>
        <taxon>Eukaryota</taxon>
        <taxon>Metazoa</taxon>
        <taxon>Ecdysozoa</taxon>
        <taxon>Arthropoda</taxon>
        <taxon>Hexapoda</taxon>
        <taxon>Insecta</taxon>
        <taxon>Pterygota</taxon>
        <taxon>Neoptera</taxon>
        <taxon>Endopterygota</taxon>
        <taxon>Lepidoptera</taxon>
        <taxon>Glossata</taxon>
        <taxon>Ditrysia</taxon>
        <taxon>Tineoidea</taxon>
        <taxon>Psychidae</taxon>
        <taxon>Oiketicinae</taxon>
        <taxon>Eumeta</taxon>
    </lineage>
</organism>
<evidence type="ECO:0000313" key="2">
    <source>
        <dbReference type="EMBL" id="GBP14852.1"/>
    </source>
</evidence>
<dbReference type="OrthoDB" id="10614555at2759"/>
<feature type="region of interest" description="Disordered" evidence="1">
    <location>
        <begin position="1"/>
        <end position="27"/>
    </location>
</feature>
<sequence length="106" mass="11230">MPARGGRELPRELPRDTSPPEEFVPVVPEGAAPGARGVFTPSSGSQVVISSLSTPLDNLSIRGVIDSTSDVAYLLPLRLADFVSYVGYSSSSAEVLVSDIISQRNR</sequence>
<protein>
    <submittedName>
        <fullName evidence="2">Uncharacterized protein</fullName>
    </submittedName>
</protein>
<dbReference type="EMBL" id="BGZK01000067">
    <property type="protein sequence ID" value="GBP14852.1"/>
    <property type="molecule type" value="Genomic_DNA"/>
</dbReference>
<comment type="caution">
    <text evidence="2">The sequence shown here is derived from an EMBL/GenBank/DDBJ whole genome shotgun (WGS) entry which is preliminary data.</text>
</comment>
<keyword evidence="3" id="KW-1185">Reference proteome</keyword>
<name>A0A4C1TJZ9_EUMVA</name>
<proteinExistence type="predicted"/>
<accession>A0A4C1TJZ9</accession>
<evidence type="ECO:0000256" key="1">
    <source>
        <dbReference type="SAM" id="MobiDB-lite"/>
    </source>
</evidence>
<dbReference type="Proteomes" id="UP000299102">
    <property type="component" value="Unassembled WGS sequence"/>
</dbReference>
<dbReference type="AlphaFoldDB" id="A0A4C1TJZ9"/>